<keyword evidence="1" id="KW-0472">Membrane</keyword>
<name>A0A6B9F9G8_9EURY</name>
<accession>A0A6B9F9G8</accession>
<dbReference type="GeneID" id="99246149"/>
<gene>
    <name evidence="3" type="ORF">EI982_08870</name>
</gene>
<reference evidence="3 4" key="1">
    <citation type="submission" date="2018-12" db="EMBL/GenBank/DDBJ databases">
        <title>Complete genome sequence of Haloplanus rallus MBLA0036.</title>
        <authorList>
            <person name="Nam Y.-d."/>
            <person name="Kang J."/>
            <person name="Chung W.-H."/>
            <person name="Park Y.S."/>
        </authorList>
    </citation>
    <scope>NUCLEOTIDE SEQUENCE [LARGE SCALE GENOMIC DNA]</scope>
    <source>
        <strain evidence="3 4">MBLA0036</strain>
    </source>
</reference>
<dbReference type="AlphaFoldDB" id="A0A6B9F9G8"/>
<dbReference type="Proteomes" id="UP000428325">
    <property type="component" value="Chromosome"/>
</dbReference>
<protein>
    <recommendedName>
        <fullName evidence="2">DUF8153 domain-containing protein</fullName>
    </recommendedName>
</protein>
<feature type="transmembrane region" description="Helical" evidence="1">
    <location>
        <begin position="66"/>
        <end position="86"/>
    </location>
</feature>
<sequence length="112" mass="11575">MRRSLRYATATLAAAVVTAFAASTTGSFSLPLMSVPIVYGPTTSIILAHRATWVELTRQADPSRKLGAIGGGVGAFALGALMRVSIPVGMTAFGLFVFGMAIAIADVSTLDR</sequence>
<keyword evidence="1" id="KW-0812">Transmembrane</keyword>
<organism evidence="3 4">
    <name type="scientific">Haloplanus rallus</name>
    <dbReference type="NCBI Taxonomy" id="1816183"/>
    <lineage>
        <taxon>Archaea</taxon>
        <taxon>Methanobacteriati</taxon>
        <taxon>Methanobacteriota</taxon>
        <taxon>Stenosarchaea group</taxon>
        <taxon>Halobacteria</taxon>
        <taxon>Halobacteriales</taxon>
        <taxon>Haloferacaceae</taxon>
        <taxon>Haloplanus</taxon>
    </lineage>
</organism>
<dbReference type="RefSeq" id="WP_157689348.1">
    <property type="nucleotide sequence ID" value="NZ_CP034345.1"/>
</dbReference>
<keyword evidence="4" id="KW-1185">Reference proteome</keyword>
<feature type="transmembrane region" description="Helical" evidence="1">
    <location>
        <begin position="37"/>
        <end position="54"/>
    </location>
</feature>
<feature type="domain" description="DUF8153" evidence="2">
    <location>
        <begin position="19"/>
        <end position="109"/>
    </location>
</feature>
<dbReference type="KEGG" id="hra:EI982_08870"/>
<evidence type="ECO:0000259" key="2">
    <source>
        <dbReference type="Pfam" id="PF26480"/>
    </source>
</evidence>
<evidence type="ECO:0000313" key="3">
    <source>
        <dbReference type="EMBL" id="QGX94891.1"/>
    </source>
</evidence>
<keyword evidence="1" id="KW-1133">Transmembrane helix</keyword>
<evidence type="ECO:0000313" key="4">
    <source>
        <dbReference type="Proteomes" id="UP000428325"/>
    </source>
</evidence>
<feature type="transmembrane region" description="Helical" evidence="1">
    <location>
        <begin position="92"/>
        <end position="110"/>
    </location>
</feature>
<dbReference type="OrthoDB" id="291868at2157"/>
<proteinExistence type="predicted"/>
<dbReference type="Pfam" id="PF26480">
    <property type="entry name" value="DUF8153"/>
    <property type="match status" value="1"/>
</dbReference>
<dbReference type="InterPro" id="IPR058466">
    <property type="entry name" value="DUF8153"/>
</dbReference>
<dbReference type="EMBL" id="CP034345">
    <property type="protein sequence ID" value="QGX94891.1"/>
    <property type="molecule type" value="Genomic_DNA"/>
</dbReference>
<evidence type="ECO:0000256" key="1">
    <source>
        <dbReference type="SAM" id="Phobius"/>
    </source>
</evidence>